<organism evidence="7 8">
    <name type="scientific">Acidisoma silvae</name>
    <dbReference type="NCBI Taxonomy" id="2802396"/>
    <lineage>
        <taxon>Bacteria</taxon>
        <taxon>Pseudomonadati</taxon>
        <taxon>Pseudomonadota</taxon>
        <taxon>Alphaproteobacteria</taxon>
        <taxon>Acetobacterales</taxon>
        <taxon>Acidocellaceae</taxon>
        <taxon>Acidisoma</taxon>
    </lineage>
</organism>
<evidence type="ECO:0000256" key="3">
    <source>
        <dbReference type="ARBA" id="ARBA00022692"/>
    </source>
</evidence>
<feature type="transmembrane region" description="Helical" evidence="6">
    <location>
        <begin position="79"/>
        <end position="105"/>
    </location>
</feature>
<keyword evidence="2" id="KW-1003">Cell membrane</keyword>
<dbReference type="Pfam" id="PF03788">
    <property type="entry name" value="LrgA"/>
    <property type="match status" value="1"/>
</dbReference>
<reference evidence="7" key="2">
    <citation type="submission" date="2021-01" db="EMBL/GenBank/DDBJ databases">
        <authorList>
            <person name="Mieszkin S."/>
            <person name="Pouder E."/>
            <person name="Alain K."/>
        </authorList>
    </citation>
    <scope>NUCLEOTIDE SEQUENCE</scope>
    <source>
        <strain evidence="7">HW T2.11</strain>
    </source>
</reference>
<keyword evidence="4 6" id="KW-1133">Transmembrane helix</keyword>
<keyword evidence="3 6" id="KW-0812">Transmembrane</keyword>
<dbReference type="InterPro" id="IPR005538">
    <property type="entry name" value="LrgA/CidA"/>
</dbReference>
<evidence type="ECO:0000256" key="5">
    <source>
        <dbReference type="ARBA" id="ARBA00023136"/>
    </source>
</evidence>
<proteinExistence type="predicted"/>
<comment type="caution">
    <text evidence="7">The sequence shown here is derived from an EMBL/GenBank/DDBJ whole genome shotgun (WGS) entry which is preliminary data.</text>
</comment>
<feature type="transmembrane region" description="Helical" evidence="6">
    <location>
        <begin position="25"/>
        <end position="43"/>
    </location>
</feature>
<feature type="transmembrane region" description="Helical" evidence="6">
    <location>
        <begin position="55"/>
        <end position="73"/>
    </location>
</feature>
<accession>A0A963YVN8</accession>
<dbReference type="PANTHER" id="PTHR33931:SF2">
    <property type="entry name" value="HOLIN-LIKE PROTEIN CIDA"/>
    <property type="match status" value="1"/>
</dbReference>
<protein>
    <submittedName>
        <fullName evidence="7">CidA/LrgA family protein</fullName>
    </submittedName>
</protein>
<evidence type="ECO:0000313" key="8">
    <source>
        <dbReference type="Proteomes" id="UP000708298"/>
    </source>
</evidence>
<evidence type="ECO:0000256" key="2">
    <source>
        <dbReference type="ARBA" id="ARBA00022475"/>
    </source>
</evidence>
<evidence type="ECO:0000256" key="1">
    <source>
        <dbReference type="ARBA" id="ARBA00004651"/>
    </source>
</evidence>
<comment type="subcellular location">
    <subcellularLocation>
        <location evidence="1">Cell membrane</location>
        <topology evidence="1">Multi-pass membrane protein</topology>
    </subcellularLocation>
</comment>
<dbReference type="GO" id="GO:0005886">
    <property type="term" value="C:plasma membrane"/>
    <property type="evidence" value="ECO:0007669"/>
    <property type="project" value="UniProtKB-SubCell"/>
</dbReference>
<dbReference type="Proteomes" id="UP000708298">
    <property type="component" value="Unassembled WGS sequence"/>
</dbReference>
<name>A0A963YVN8_9PROT</name>
<keyword evidence="5 6" id="KW-0472">Membrane</keyword>
<dbReference type="EMBL" id="JAESVB010000012">
    <property type="protein sequence ID" value="MCB8877280.1"/>
    <property type="molecule type" value="Genomic_DNA"/>
</dbReference>
<evidence type="ECO:0000256" key="4">
    <source>
        <dbReference type="ARBA" id="ARBA00022989"/>
    </source>
</evidence>
<sequence length="122" mass="12772">MIDAIALLFVCLGLGECLHRVAGVPLPPSVIGLLALLVWLAAVRRERPMLQSVSGWLTAHLSLMFVPAAVGLIDEGPALARYGIGLVVATTISTLLTMLVTVSVFRFVVKRTGSGPAPVVTA</sequence>
<gene>
    <name evidence="7" type="ORF">ASILVAE211_18935</name>
</gene>
<dbReference type="PANTHER" id="PTHR33931">
    <property type="entry name" value="HOLIN-LIKE PROTEIN CIDA-RELATED"/>
    <property type="match status" value="1"/>
</dbReference>
<evidence type="ECO:0000256" key="6">
    <source>
        <dbReference type="SAM" id="Phobius"/>
    </source>
</evidence>
<dbReference type="RefSeq" id="WP_227322935.1">
    <property type="nucleotide sequence ID" value="NZ_JAESVB010000012.1"/>
</dbReference>
<reference evidence="7" key="1">
    <citation type="journal article" date="2021" name="Microorganisms">
        <title>Acidisoma silvae sp. nov. and Acidisomacellulosilytica sp. nov., Two Acidophilic Bacteria Isolated from Decaying Wood, Hydrolyzing Cellulose and Producing Poly-3-hydroxybutyrate.</title>
        <authorList>
            <person name="Mieszkin S."/>
            <person name="Pouder E."/>
            <person name="Uroz S."/>
            <person name="Simon-Colin C."/>
            <person name="Alain K."/>
        </authorList>
    </citation>
    <scope>NUCLEOTIDE SEQUENCE</scope>
    <source>
        <strain evidence="7">HW T2.11</strain>
    </source>
</reference>
<keyword evidence="8" id="KW-1185">Reference proteome</keyword>
<evidence type="ECO:0000313" key="7">
    <source>
        <dbReference type="EMBL" id="MCB8877280.1"/>
    </source>
</evidence>
<dbReference type="AlphaFoldDB" id="A0A963YVN8"/>